<name>A0ABY6GUP5_9GAMM</name>
<dbReference type="Pfam" id="PF03747">
    <property type="entry name" value="ADP_ribosyl_GH"/>
    <property type="match status" value="1"/>
</dbReference>
<protein>
    <submittedName>
        <fullName evidence="1">ADP-ribosylglycohydrolase family protein</fullName>
    </submittedName>
</protein>
<dbReference type="Gene3D" id="1.10.4080.10">
    <property type="entry name" value="ADP-ribosylation/Crystallin J1"/>
    <property type="match status" value="1"/>
</dbReference>
<dbReference type="RefSeq" id="WP_262598005.1">
    <property type="nucleotide sequence ID" value="NZ_CP103300.1"/>
</dbReference>
<proteinExistence type="predicted"/>
<evidence type="ECO:0000313" key="1">
    <source>
        <dbReference type="EMBL" id="UYM15806.1"/>
    </source>
</evidence>
<reference evidence="1" key="1">
    <citation type="submission" date="2022-10" db="EMBL/GenBank/DDBJ databases">
        <title>Completed Genome Sequence of two octocoral isolated bacterium, Endozoicomonas euniceicola EF212T and Endozoicomonas gorgoniicola PS125T.</title>
        <authorList>
            <person name="Chiou Y.-J."/>
            <person name="Chen Y.-H."/>
        </authorList>
    </citation>
    <scope>NUCLEOTIDE SEQUENCE</scope>
    <source>
        <strain evidence="1">EF212</strain>
    </source>
</reference>
<sequence>MPVLAAPPANAELALLGTALGDHRGEHNYHKAPRHKNSRECSCTDDTHKAAAIFAYFSGSLPECYTKKSKGVDMVKLARIQCFIEFPEKQRFGLDMQGPPQVNLPGYGPDHAHLLKQFYKKFRSGDKMRPEDVLALSGRNVGGKTGSWGNGGCMGIAPIVGIIDINPYISDKQFVHLVRQAVQVSHNHPQAISAAVAIALTARSSIEYRASDAATRPSRRDFAFATLRRIRQYVTDETFLQCLKVVESYIGSSSHADVMSELNNLLPVSTSTRRPRNGQTRKLRDTWGPNSAAAVLHFFFTDTGSQRELLRLVEQFTDDQDTIGAMLMALSALREGGFRRNEFDVNELQGLLDYFPPWVNINRNAHDYLMDNNPTSDSNDTVNTVAATDTCNCAGACGCTNWNKSLSE</sequence>
<keyword evidence="2" id="KW-1185">Reference proteome</keyword>
<dbReference type="Proteomes" id="UP001163255">
    <property type="component" value="Chromosome"/>
</dbReference>
<accession>A0ABY6GUP5</accession>
<dbReference type="InterPro" id="IPR005502">
    <property type="entry name" value="Ribosyl_crysJ1"/>
</dbReference>
<organism evidence="1 2">
    <name type="scientific">Endozoicomonas euniceicola</name>
    <dbReference type="NCBI Taxonomy" id="1234143"/>
    <lineage>
        <taxon>Bacteria</taxon>
        <taxon>Pseudomonadati</taxon>
        <taxon>Pseudomonadota</taxon>
        <taxon>Gammaproteobacteria</taxon>
        <taxon>Oceanospirillales</taxon>
        <taxon>Endozoicomonadaceae</taxon>
        <taxon>Endozoicomonas</taxon>
    </lineage>
</organism>
<evidence type="ECO:0000313" key="2">
    <source>
        <dbReference type="Proteomes" id="UP001163255"/>
    </source>
</evidence>
<dbReference type="EMBL" id="CP103300">
    <property type="protein sequence ID" value="UYM15806.1"/>
    <property type="molecule type" value="Genomic_DNA"/>
</dbReference>
<dbReference type="InterPro" id="IPR036705">
    <property type="entry name" value="Ribosyl_crysJ1_sf"/>
</dbReference>
<dbReference type="SUPFAM" id="SSF101478">
    <property type="entry name" value="ADP-ribosylglycohydrolase"/>
    <property type="match status" value="1"/>
</dbReference>
<gene>
    <name evidence="1" type="ORF">NX720_23770</name>
</gene>